<proteinExistence type="predicted"/>
<dbReference type="GeneID" id="108253641"/>
<feature type="region of interest" description="Disordered" evidence="1">
    <location>
        <begin position="184"/>
        <end position="209"/>
    </location>
</feature>
<accession>A0A1S4EMR1</accession>
<dbReference type="PaxDb" id="121845-A0A1S4EMR1"/>
<evidence type="ECO:0000313" key="2">
    <source>
        <dbReference type="Proteomes" id="UP000079169"/>
    </source>
</evidence>
<dbReference type="Proteomes" id="UP000079169">
    <property type="component" value="Unplaced"/>
</dbReference>
<evidence type="ECO:0000256" key="1">
    <source>
        <dbReference type="SAM" id="MobiDB-lite"/>
    </source>
</evidence>
<dbReference type="AlphaFoldDB" id="A0A1S4EMR1"/>
<gene>
    <name evidence="3" type="primary">LOC108253641</name>
</gene>
<reference evidence="3" key="1">
    <citation type="submission" date="2025-08" db="UniProtKB">
        <authorList>
            <consortium name="RefSeq"/>
        </authorList>
    </citation>
    <scope>IDENTIFICATION</scope>
</reference>
<feature type="non-terminal residue" evidence="3">
    <location>
        <position position="209"/>
    </location>
</feature>
<protein>
    <submittedName>
        <fullName evidence="3">Uncharacterized protein LOC108253641</fullName>
    </submittedName>
</protein>
<sequence length="209" mass="24544">MEKYNQNIERNENKAYNKIKAQNIKRRQEELEKDYIMTRLELALNTDVIQKPEMAKYILEKSQEVIKDVVEKTNENITKKLMAQSNTELIKCRDESPIGNSINSSRSHEKGNDFIKEKIETKRNMEIGIGMIDKNANINEETVKHVDNQKMIDLLVKERKDNTNVIKKDLNNISKIENVKIYRKDKDNKTSDSPSQDSAIKHEKRHEEK</sequence>
<keyword evidence="2" id="KW-1185">Reference proteome</keyword>
<organism evidence="2 3">
    <name type="scientific">Diaphorina citri</name>
    <name type="common">Asian citrus psyllid</name>
    <dbReference type="NCBI Taxonomy" id="121845"/>
    <lineage>
        <taxon>Eukaryota</taxon>
        <taxon>Metazoa</taxon>
        <taxon>Ecdysozoa</taxon>
        <taxon>Arthropoda</taxon>
        <taxon>Hexapoda</taxon>
        <taxon>Insecta</taxon>
        <taxon>Pterygota</taxon>
        <taxon>Neoptera</taxon>
        <taxon>Paraneoptera</taxon>
        <taxon>Hemiptera</taxon>
        <taxon>Sternorrhyncha</taxon>
        <taxon>Psylloidea</taxon>
        <taxon>Psyllidae</taxon>
        <taxon>Diaphorininae</taxon>
        <taxon>Diaphorina</taxon>
    </lineage>
</organism>
<dbReference type="RefSeq" id="XP_017303470.1">
    <property type="nucleotide sequence ID" value="XM_017447981.2"/>
</dbReference>
<evidence type="ECO:0000313" key="3">
    <source>
        <dbReference type="RefSeq" id="XP_017303470.1"/>
    </source>
</evidence>
<dbReference type="KEGG" id="dci:108253641"/>
<name>A0A1S4EMR1_DIACI</name>
<feature type="compositionally biased region" description="Basic and acidic residues" evidence="1">
    <location>
        <begin position="199"/>
        <end position="209"/>
    </location>
</feature>